<evidence type="ECO:0000256" key="17">
    <source>
        <dbReference type="ARBA" id="ARBA00060493"/>
    </source>
</evidence>
<dbReference type="SMART" id="SM00468">
    <property type="entry name" value="PreSET"/>
    <property type="match status" value="1"/>
</dbReference>
<feature type="signal peptide" evidence="21">
    <location>
        <begin position="1"/>
        <end position="23"/>
    </location>
</feature>
<comment type="subcellular location">
    <subcellularLocation>
        <location evidence="17">Postsynaptic cell membrane</location>
        <topology evidence="17">Lipid-anchor</topology>
        <topology evidence="17">GPI-anchor</topology>
    </subcellularLocation>
</comment>
<evidence type="ECO:0000256" key="2">
    <source>
        <dbReference type="ARBA" id="ARBA00022475"/>
    </source>
</evidence>
<evidence type="ECO:0000256" key="11">
    <source>
        <dbReference type="ARBA" id="ARBA00023157"/>
    </source>
</evidence>
<evidence type="ECO:0000313" key="24">
    <source>
        <dbReference type="EMBL" id="OXB59652.1"/>
    </source>
</evidence>
<dbReference type="SUPFAM" id="SSF82199">
    <property type="entry name" value="SET domain"/>
    <property type="match status" value="1"/>
</dbReference>
<evidence type="ECO:0000256" key="4">
    <source>
        <dbReference type="ARBA" id="ARBA00022622"/>
    </source>
</evidence>
<keyword evidence="4" id="KW-0336">GPI-anchor</keyword>
<keyword evidence="7" id="KW-0677">Repeat</keyword>
<dbReference type="InterPro" id="IPR007728">
    <property type="entry name" value="Pre-SET_dom"/>
</dbReference>
<keyword evidence="12" id="KW-0325">Glycoprotein</keyword>
<accession>A0A226MWQ1</accession>
<feature type="region of interest" description="Disordered" evidence="20">
    <location>
        <begin position="401"/>
        <end position="495"/>
    </location>
</feature>
<evidence type="ECO:0000256" key="14">
    <source>
        <dbReference type="ARBA" id="ARBA00023288"/>
    </source>
</evidence>
<keyword evidence="25" id="KW-1185">Reference proteome</keyword>
<dbReference type="GO" id="GO:0032259">
    <property type="term" value="P:methylation"/>
    <property type="evidence" value="ECO:0007669"/>
    <property type="project" value="UniProtKB-KW"/>
</dbReference>
<keyword evidence="2" id="KW-1003">Cell membrane</keyword>
<dbReference type="GO" id="GO:0008270">
    <property type="term" value="F:zinc ion binding"/>
    <property type="evidence" value="ECO:0007669"/>
    <property type="project" value="InterPro"/>
</dbReference>
<keyword evidence="14" id="KW-0449">Lipoprotein</keyword>
<dbReference type="PROSITE" id="PS50835">
    <property type="entry name" value="IG_LIKE"/>
    <property type="match status" value="1"/>
</dbReference>
<comment type="function">
    <text evidence="16">Involved in synaptic inhibition in the brain. Selectively regulates inhibitory presynaptic differentiation through interacting with presynaptic NRXN2.</text>
</comment>
<comment type="caution">
    <text evidence="24">The sequence shown here is derived from an EMBL/GenBank/DDBJ whole genome shotgun (WGS) entry which is preliminary data.</text>
</comment>
<dbReference type="SMART" id="SM00612">
    <property type="entry name" value="Kelch"/>
    <property type="match status" value="2"/>
</dbReference>
<dbReference type="FunFam" id="2.60.40.10:FF:000509">
    <property type="entry name" value="Immunoglobin superfamily member 21"/>
    <property type="match status" value="1"/>
</dbReference>
<proteinExistence type="predicted"/>
<dbReference type="SUPFAM" id="SSF48726">
    <property type="entry name" value="Immunoglobulin"/>
    <property type="match status" value="1"/>
</dbReference>
<dbReference type="SUPFAM" id="SSF117281">
    <property type="entry name" value="Kelch motif"/>
    <property type="match status" value="1"/>
</dbReference>
<sequence>MRSMNPLPLCLLLLWDLLDLAPAYLTVSIEPLPPVVVGDAVTLKCNFKTDGKMREIVWYRVTDGGTIKQKIFTFDAMFSTNFSHMENYRKREDLVYQSTVYFKRDGEPIEATPLPEPPAATGNWAPRNLLHRDLDDTKVPQSLDEGEMGGGPPNTEEPPRGLVAERGPTTEAIPETVVSREFPRWVHVAEPIYYFRHTHVPISDGTVEARATLTWTLNPQIDNEALFSCEVKHPALSMPMQSEVTLIAPKGPKIIMTPVRARVGDTVRILVQGFQNEVFPEPLFTWTRVGSRLLDGSAEHAGKELVLERVPAELNGSMYRCTAQNPLGSTDTHTRLIVFVPLEAQQSLIGFFTFPSVWRRKMSQWIIVPWQSDMQLTGKLVLSATALLLLTLAYRFYKSRSAPGGNNPTSDACREERRENAAPDGQDVEGLRHRRVFGARSAGDDQTSIPDSQRKREKILPVNKDEEGEKAKSHSTGNLNEMPNEEKDGGNGHGVLIPHIMLPSQTAGDRGAQSTEQDFANRINSQEGNRETMQILSVTSELGVKITASYGESDTSYSFSSIAEIQVEDSYIAERKAKSGDGRLSPGLRGKVYDYYVQSISHSLSTKKTLPSAFMGTALSCSSEHVREEPQCLEWLSVEQQRSKQVSEELQRSESVNKEQQSFATPLPETHSQEPAVASQNPTTSPTVSSNAESLEKDSKPPAPTHSISRKNSVLQIAENSHLQLPMDGFGVPPAGTPPASPQMDLVAKANFLQTSPPTLDTHLDLGNCYEVLCRAKAEKLDFLQEAAYKVMSDNYLQVLRMPSIYCHLNASERDLILRRRMKGKKCVVVADISTHELGLYTSQLCCYDDKGDRWHHLCHVPPEVVSQGCAMCSMFNYLFVVAGCEGLGREQRPSNRVFCYNPLTNIWREICPLNQARPHCKLVALDGCLYAIGGECLYTAERYDPQYDCWVFIAPLPRDTFAVAHTATVCDGEIYVTGGTLRYVLLRYMAREDSWTVSLAGGGKDRTVEMVSVNGFIYRFDLNRSMGIGVYRCGAKAKLWYECATHAKAYPACFQCAVVGNLVHCIGRHFHIRFLADPVSPRFGTKELQPFPSPQGSLIPVVLALPWAGAEQTQKAEQRRALRRWERHLNSTRSHRGRIAVENEVDLHGPPRDFVYINEYKVGAGVQLTPVAVGCECSDCMAEPAGGCCPGASRNKFAYNEAGQVRIRAGLPIYECNSRCRCGAECPNRVVQKGIRYDLCIFRTGNGRGWGVRTLQRIRKNSFVMEYVGEVSAGGEGG</sequence>
<gene>
    <name evidence="24" type="ORF">ASZ78_004980</name>
</gene>
<dbReference type="GO" id="GO:0005634">
    <property type="term" value="C:nucleus"/>
    <property type="evidence" value="ECO:0007669"/>
    <property type="project" value="InterPro"/>
</dbReference>
<dbReference type="Pfam" id="PF01344">
    <property type="entry name" value="Kelch_1"/>
    <property type="match status" value="2"/>
</dbReference>
<evidence type="ECO:0000313" key="25">
    <source>
        <dbReference type="Proteomes" id="UP000198323"/>
    </source>
</evidence>
<evidence type="ECO:0000256" key="20">
    <source>
        <dbReference type="SAM" id="MobiDB-lite"/>
    </source>
</evidence>
<evidence type="ECO:0000256" key="9">
    <source>
        <dbReference type="ARBA" id="ARBA00023018"/>
    </source>
</evidence>
<evidence type="ECO:0000256" key="6">
    <source>
        <dbReference type="ARBA" id="ARBA00022729"/>
    </source>
</evidence>
<evidence type="ECO:0000256" key="16">
    <source>
        <dbReference type="ARBA" id="ARBA00055481"/>
    </source>
</evidence>
<dbReference type="Gene3D" id="2.120.10.80">
    <property type="entry name" value="Kelch-type beta propeller"/>
    <property type="match status" value="1"/>
</dbReference>
<dbReference type="STRING" id="9009.A0A226MWQ1"/>
<dbReference type="InterPro" id="IPR003599">
    <property type="entry name" value="Ig_sub"/>
</dbReference>
<keyword evidence="10" id="KW-0472">Membrane</keyword>
<dbReference type="InterPro" id="IPR015915">
    <property type="entry name" value="Kelch-typ_b-propeller"/>
</dbReference>
<evidence type="ECO:0000259" key="23">
    <source>
        <dbReference type="PROSITE" id="PS50867"/>
    </source>
</evidence>
<feature type="compositionally biased region" description="Basic and acidic residues" evidence="20">
    <location>
        <begin position="646"/>
        <end position="657"/>
    </location>
</feature>
<feature type="domain" description="Pre-SET" evidence="23">
    <location>
        <begin position="1174"/>
        <end position="1235"/>
    </location>
</feature>
<protein>
    <recommendedName>
        <fullName evidence="19">Immunoglobulin superfamily member 21</fullName>
    </recommendedName>
</protein>
<feature type="domain" description="Ig-like" evidence="22">
    <location>
        <begin position="252"/>
        <end position="337"/>
    </location>
</feature>
<dbReference type="InterPro" id="IPR046341">
    <property type="entry name" value="SET_dom_sf"/>
</dbReference>
<keyword evidence="9" id="KW-0770">Synapse</keyword>
<dbReference type="Pfam" id="PF05033">
    <property type="entry name" value="Pre-SET"/>
    <property type="match status" value="1"/>
</dbReference>
<dbReference type="InterPro" id="IPR013783">
    <property type="entry name" value="Ig-like_fold"/>
</dbReference>
<keyword evidence="3" id="KW-0489">Methyltransferase</keyword>
<keyword evidence="15" id="KW-0393">Immunoglobulin domain</keyword>
<name>A0A226MWQ1_CALSU</name>
<keyword evidence="8" id="KW-0156">Chromatin regulator</keyword>
<feature type="compositionally biased region" description="Basic and acidic residues" evidence="20">
    <location>
        <begin position="463"/>
        <end position="472"/>
    </location>
</feature>
<evidence type="ECO:0000256" key="8">
    <source>
        <dbReference type="ARBA" id="ARBA00022853"/>
    </source>
</evidence>
<feature type="chain" id="PRO_5012963178" description="Immunoglobulin superfamily member 21" evidence="21">
    <location>
        <begin position="24"/>
        <end position="1279"/>
    </location>
</feature>
<reference evidence="24 25" key="1">
    <citation type="submission" date="2016-07" db="EMBL/GenBank/DDBJ databases">
        <title>Disparate Historic Effective Population Sizes Predicted by Modern Levels of Genome Diversity for the Scaled Quail (Callipepla squamata) and the Northern Bobwhite (Colinus virginianus): Inferences from First and Second Generation Draft Genome Assemblies for Sympatric New World Quail.</title>
        <authorList>
            <person name="Oldeschulte D.L."/>
            <person name="Halley Y.A."/>
            <person name="Bhattarai E.K."/>
            <person name="Brashear W.A."/>
            <person name="Hill J."/>
            <person name="Metz R.P."/>
            <person name="Johnson C.D."/>
            <person name="Rollins D."/>
            <person name="Peterson M.J."/>
            <person name="Bickhart D.M."/>
            <person name="Decker J.E."/>
            <person name="Seabury C.M."/>
        </authorList>
    </citation>
    <scope>NUCLEOTIDE SEQUENCE [LARGE SCALE GENOMIC DNA]</scope>
    <source>
        <strain evidence="24 25">Texas</strain>
        <tissue evidence="24">Leg muscle</tissue>
    </source>
</reference>
<evidence type="ECO:0000256" key="1">
    <source>
        <dbReference type="ARBA" id="ARBA00022441"/>
    </source>
</evidence>
<dbReference type="InterPro" id="IPR007110">
    <property type="entry name" value="Ig-like_dom"/>
</dbReference>
<dbReference type="SMART" id="SM00409">
    <property type="entry name" value="IG"/>
    <property type="match status" value="2"/>
</dbReference>
<evidence type="ECO:0000256" key="15">
    <source>
        <dbReference type="ARBA" id="ARBA00023319"/>
    </source>
</evidence>
<keyword evidence="5" id="KW-0949">S-adenosyl-L-methionine</keyword>
<keyword evidence="11" id="KW-1015">Disulfide bond</keyword>
<dbReference type="Proteomes" id="UP000198323">
    <property type="component" value="Unassembled WGS sequence"/>
</dbReference>
<dbReference type="GO" id="GO:0045211">
    <property type="term" value="C:postsynaptic membrane"/>
    <property type="evidence" value="ECO:0007669"/>
    <property type="project" value="UniProtKB-SubCell"/>
</dbReference>
<organism evidence="24 25">
    <name type="scientific">Callipepla squamata</name>
    <name type="common">Scaled quail</name>
    <dbReference type="NCBI Taxonomy" id="9009"/>
    <lineage>
        <taxon>Eukaryota</taxon>
        <taxon>Metazoa</taxon>
        <taxon>Chordata</taxon>
        <taxon>Craniata</taxon>
        <taxon>Vertebrata</taxon>
        <taxon>Euteleostomi</taxon>
        <taxon>Archelosauria</taxon>
        <taxon>Archosauria</taxon>
        <taxon>Dinosauria</taxon>
        <taxon>Saurischia</taxon>
        <taxon>Theropoda</taxon>
        <taxon>Coelurosauria</taxon>
        <taxon>Aves</taxon>
        <taxon>Neognathae</taxon>
        <taxon>Galloanserae</taxon>
        <taxon>Galliformes</taxon>
        <taxon>Odontophoridae</taxon>
        <taxon>Callipepla</taxon>
    </lineage>
</organism>
<comment type="subunit">
    <text evidence="18">Interacts (Ig-like 1 domain) with NRXN2 (via Laminin G-like 1 domain) in a trans-interaction manner.</text>
</comment>
<keyword evidence="3" id="KW-0808">Transferase</keyword>
<dbReference type="Gene3D" id="2.170.270.10">
    <property type="entry name" value="SET domain"/>
    <property type="match status" value="1"/>
</dbReference>
<keyword evidence="6 21" id="KW-0732">Signal</keyword>
<dbReference type="Gene3D" id="2.60.40.10">
    <property type="entry name" value="Immunoglobulins"/>
    <property type="match status" value="2"/>
</dbReference>
<evidence type="ECO:0000256" key="13">
    <source>
        <dbReference type="ARBA" id="ARBA00023257"/>
    </source>
</evidence>
<evidence type="ECO:0000256" key="19">
    <source>
        <dbReference type="ARBA" id="ARBA00069707"/>
    </source>
</evidence>
<evidence type="ECO:0000256" key="5">
    <source>
        <dbReference type="ARBA" id="ARBA00022691"/>
    </source>
</evidence>
<feature type="compositionally biased region" description="Polar residues" evidence="20">
    <location>
        <begin position="678"/>
        <end position="693"/>
    </location>
</feature>
<evidence type="ECO:0000259" key="22">
    <source>
        <dbReference type="PROSITE" id="PS50835"/>
    </source>
</evidence>
<evidence type="ECO:0000256" key="7">
    <source>
        <dbReference type="ARBA" id="ARBA00022737"/>
    </source>
</evidence>
<feature type="compositionally biased region" description="Basic and acidic residues" evidence="20">
    <location>
        <begin position="412"/>
        <end position="421"/>
    </location>
</feature>
<evidence type="ECO:0000256" key="21">
    <source>
        <dbReference type="SAM" id="SignalP"/>
    </source>
</evidence>
<keyword evidence="1" id="KW-0880">Kelch repeat</keyword>
<keyword evidence="13" id="KW-0628">Postsynaptic cell membrane</keyword>
<evidence type="ECO:0000256" key="18">
    <source>
        <dbReference type="ARBA" id="ARBA00064633"/>
    </source>
</evidence>
<dbReference type="GO" id="GO:0098552">
    <property type="term" value="C:side of membrane"/>
    <property type="evidence" value="ECO:0007669"/>
    <property type="project" value="UniProtKB-KW"/>
</dbReference>
<evidence type="ECO:0000256" key="12">
    <source>
        <dbReference type="ARBA" id="ARBA00023180"/>
    </source>
</evidence>
<dbReference type="InterPro" id="IPR036179">
    <property type="entry name" value="Ig-like_dom_sf"/>
</dbReference>
<dbReference type="InterPro" id="IPR006652">
    <property type="entry name" value="Kelch_1"/>
</dbReference>
<dbReference type="FunFam" id="2.60.40.10:FF:000858">
    <property type="entry name" value="Immunoglobin superfamily member 21"/>
    <property type="match status" value="1"/>
</dbReference>
<evidence type="ECO:0000256" key="3">
    <source>
        <dbReference type="ARBA" id="ARBA00022603"/>
    </source>
</evidence>
<feature type="region of interest" description="Disordered" evidence="20">
    <location>
        <begin position="646"/>
        <end position="709"/>
    </location>
</feature>
<feature type="region of interest" description="Disordered" evidence="20">
    <location>
        <begin position="139"/>
        <end position="162"/>
    </location>
</feature>
<dbReference type="EMBL" id="MCFN01000376">
    <property type="protein sequence ID" value="OXB59652.1"/>
    <property type="molecule type" value="Genomic_DNA"/>
</dbReference>
<dbReference type="PROSITE" id="PS50867">
    <property type="entry name" value="PRE_SET"/>
    <property type="match status" value="1"/>
</dbReference>
<dbReference type="PANTHER" id="PTHR45972">
    <property type="entry name" value="BTB_2 DOMAIN-CONTAINING PROTEIN"/>
    <property type="match status" value="1"/>
</dbReference>
<dbReference type="OrthoDB" id="45365at2759"/>
<dbReference type="AlphaFoldDB" id="A0A226MWQ1"/>
<evidence type="ECO:0000256" key="10">
    <source>
        <dbReference type="ARBA" id="ARBA00023136"/>
    </source>
</evidence>
<dbReference type="InterPro" id="IPR052310">
    <property type="entry name" value="Kelch/BTB_domain_protein"/>
</dbReference>
<dbReference type="PANTHER" id="PTHR45972:SF1">
    <property type="entry name" value="KELCH DOMAIN-CONTAINING PROTEIN 7A"/>
    <property type="match status" value="1"/>
</dbReference>
<dbReference type="GO" id="GO:0042054">
    <property type="term" value="F:histone methyltransferase activity"/>
    <property type="evidence" value="ECO:0007669"/>
    <property type="project" value="InterPro"/>
</dbReference>